<keyword evidence="8" id="KW-1185">Reference proteome</keyword>
<dbReference type="PANTHER" id="PTHR11999">
    <property type="entry name" value="GROUP II PYRIDOXAL-5-PHOSPHATE DECARBOXYLASE"/>
    <property type="match status" value="1"/>
</dbReference>
<evidence type="ECO:0000256" key="5">
    <source>
        <dbReference type="ARBA" id="ARBA00023239"/>
    </source>
</evidence>
<dbReference type="PANTHER" id="PTHR11999:SF70">
    <property type="entry name" value="MIP05841P"/>
    <property type="match status" value="1"/>
</dbReference>
<evidence type="ECO:0000313" key="7">
    <source>
        <dbReference type="EMBL" id="MFC4721708.1"/>
    </source>
</evidence>
<name>A0ABV9N4H4_9FLAO</name>
<evidence type="ECO:0000256" key="6">
    <source>
        <dbReference type="RuleBase" id="RU000382"/>
    </source>
</evidence>
<dbReference type="Proteomes" id="UP001595953">
    <property type="component" value="Unassembled WGS sequence"/>
</dbReference>
<organism evidence="7 8">
    <name type="scientific">Geojedonia litorea</name>
    <dbReference type="NCBI Taxonomy" id="1268269"/>
    <lineage>
        <taxon>Bacteria</taxon>
        <taxon>Pseudomonadati</taxon>
        <taxon>Bacteroidota</taxon>
        <taxon>Flavobacteriia</taxon>
        <taxon>Flavobacteriales</taxon>
        <taxon>Flavobacteriaceae</taxon>
        <taxon>Geojedonia</taxon>
    </lineage>
</organism>
<dbReference type="InterPro" id="IPR010977">
    <property type="entry name" value="Aromatic_deC"/>
</dbReference>
<evidence type="ECO:0000313" key="8">
    <source>
        <dbReference type="Proteomes" id="UP001595953"/>
    </source>
</evidence>
<dbReference type="EMBL" id="JBHSGP010000008">
    <property type="protein sequence ID" value="MFC4721708.1"/>
    <property type="molecule type" value="Genomic_DNA"/>
</dbReference>
<evidence type="ECO:0000256" key="3">
    <source>
        <dbReference type="ARBA" id="ARBA00022793"/>
    </source>
</evidence>
<dbReference type="Gene3D" id="3.40.640.10">
    <property type="entry name" value="Type I PLP-dependent aspartate aminotransferase-like (Major domain)"/>
    <property type="match status" value="1"/>
</dbReference>
<evidence type="ECO:0000256" key="2">
    <source>
        <dbReference type="ARBA" id="ARBA00009533"/>
    </source>
</evidence>
<comment type="cofactor">
    <cofactor evidence="1 6">
        <name>pyridoxal 5'-phosphate</name>
        <dbReference type="ChEBI" id="CHEBI:597326"/>
    </cofactor>
</comment>
<evidence type="ECO:0000256" key="1">
    <source>
        <dbReference type="ARBA" id="ARBA00001933"/>
    </source>
</evidence>
<comment type="caution">
    <text evidence="7">The sequence shown here is derived from an EMBL/GenBank/DDBJ whole genome shotgun (WGS) entry which is preliminary data.</text>
</comment>
<protein>
    <submittedName>
        <fullName evidence="7">Pyridoxal phosphate-dependent decarboxylase family protein</fullName>
    </submittedName>
</protein>
<gene>
    <name evidence="7" type="ORF">ACFO5O_05225</name>
</gene>
<dbReference type="InterPro" id="IPR015424">
    <property type="entry name" value="PyrdxlP-dep_Trfase"/>
</dbReference>
<dbReference type="Pfam" id="PF00282">
    <property type="entry name" value="Pyridoxal_deC"/>
    <property type="match status" value="1"/>
</dbReference>
<keyword evidence="5 6" id="KW-0456">Lyase</keyword>
<comment type="similarity">
    <text evidence="2 6">Belongs to the group II decarboxylase family.</text>
</comment>
<dbReference type="InterPro" id="IPR015421">
    <property type="entry name" value="PyrdxlP-dep_Trfase_major"/>
</dbReference>
<keyword evidence="3" id="KW-0210">Decarboxylase</keyword>
<keyword evidence="4 6" id="KW-0663">Pyridoxal phosphate</keyword>
<dbReference type="InterPro" id="IPR015422">
    <property type="entry name" value="PyrdxlP-dep_Trfase_small"/>
</dbReference>
<accession>A0ABV9N4H4</accession>
<evidence type="ECO:0000256" key="4">
    <source>
        <dbReference type="ARBA" id="ARBA00022898"/>
    </source>
</evidence>
<dbReference type="SUPFAM" id="SSF53383">
    <property type="entry name" value="PLP-dependent transferases"/>
    <property type="match status" value="1"/>
</dbReference>
<proteinExistence type="inferred from homology"/>
<sequence length="470" mass="51815">MKTDIQNQMFKEVKDKTVFYRAQQYAFEYIDEVLNRNVFPSQEALDNLSIFDEDLPSKSTNAEVVLSQLNAYGRPATVATLGGRYFGFVTGSALPVGLASKHLATYWDQAPAMQVLSPIGSKLETVVEKWLVDLFNLPKGTCAGFVSGTSSANLCGLAAARYRILKRQNWDINKQGLYNAPKIRIVTGKQAHSTVLKAISILGLGHDTIEWVEVDNQGRIRANDIPELDSNTILILQAGNVNSGAFDDFATICDKAQTAGAWVHIDGAFGLWAATVSKLKHLTNGIENANSWAVDGHKTLNTPYDCGIVMCNDSEALTAALHMAGSYIVQSTQRDGMFYTPEMSRRARVIELWAILKYLGKQGIDDMILNMHKRAKQFAAELKTIEGFTVENDVVFNQVIVRGDTDAITESVLKNVQELRTCWAGGSVWFTTKVIRVSVCSWATTAEDITRSVNSFELAIKMCDLNSANT</sequence>
<dbReference type="Gene3D" id="3.90.1150.10">
    <property type="entry name" value="Aspartate Aminotransferase, domain 1"/>
    <property type="match status" value="1"/>
</dbReference>
<dbReference type="InterPro" id="IPR002129">
    <property type="entry name" value="PyrdxlP-dep_de-COase"/>
</dbReference>
<dbReference type="RefSeq" id="WP_387961601.1">
    <property type="nucleotide sequence ID" value="NZ_JBHSGP010000008.1"/>
</dbReference>
<reference evidence="8" key="1">
    <citation type="journal article" date="2019" name="Int. J. Syst. Evol. Microbiol.">
        <title>The Global Catalogue of Microorganisms (GCM) 10K type strain sequencing project: providing services to taxonomists for standard genome sequencing and annotation.</title>
        <authorList>
            <consortium name="The Broad Institute Genomics Platform"/>
            <consortium name="The Broad Institute Genome Sequencing Center for Infectious Disease"/>
            <person name="Wu L."/>
            <person name="Ma J."/>
        </authorList>
    </citation>
    <scope>NUCLEOTIDE SEQUENCE [LARGE SCALE GENOMIC DNA]</scope>
    <source>
        <strain evidence="8">CCUG 63682</strain>
    </source>
</reference>